<organism evidence="2">
    <name type="scientific">Arundo donax</name>
    <name type="common">Giant reed</name>
    <name type="synonym">Donax arundinaceus</name>
    <dbReference type="NCBI Taxonomy" id="35708"/>
    <lineage>
        <taxon>Eukaryota</taxon>
        <taxon>Viridiplantae</taxon>
        <taxon>Streptophyta</taxon>
        <taxon>Embryophyta</taxon>
        <taxon>Tracheophyta</taxon>
        <taxon>Spermatophyta</taxon>
        <taxon>Magnoliopsida</taxon>
        <taxon>Liliopsida</taxon>
        <taxon>Poales</taxon>
        <taxon>Poaceae</taxon>
        <taxon>PACMAD clade</taxon>
        <taxon>Arundinoideae</taxon>
        <taxon>Arundineae</taxon>
        <taxon>Arundo</taxon>
    </lineage>
</organism>
<sequence>MEKSWMKLHDKFSKVYRDGVDASIAFPYQNNGGSDMILCPCPHCANISHRTTKLVRTHLILYGMKPSYTKWICHGEQVNNDEDQVNEPHEDEVKYDHFDGFDAIQDLLGDIYRANTSVE</sequence>
<dbReference type="EMBL" id="GBRH01211441">
    <property type="protein sequence ID" value="JAD86454.1"/>
    <property type="molecule type" value="Transcribed_RNA"/>
</dbReference>
<proteinExistence type="predicted"/>
<feature type="domain" description="Transposase-associated" evidence="1">
    <location>
        <begin position="3"/>
        <end position="76"/>
    </location>
</feature>
<reference evidence="2" key="2">
    <citation type="journal article" date="2015" name="Data Brief">
        <title>Shoot transcriptome of the giant reed, Arundo donax.</title>
        <authorList>
            <person name="Barrero R.A."/>
            <person name="Guerrero F.D."/>
            <person name="Moolhuijzen P."/>
            <person name="Goolsby J.A."/>
            <person name="Tidwell J."/>
            <person name="Bellgard S.E."/>
            <person name="Bellgard M.I."/>
        </authorList>
    </citation>
    <scope>NUCLEOTIDE SEQUENCE</scope>
    <source>
        <tissue evidence="2">Shoot tissue taken approximately 20 cm above the soil surface</tissue>
    </source>
</reference>
<evidence type="ECO:0000259" key="1">
    <source>
        <dbReference type="Pfam" id="PF13963"/>
    </source>
</evidence>
<dbReference type="InterPro" id="IPR029480">
    <property type="entry name" value="Transpos_assoc"/>
</dbReference>
<accession>A0A0A9DCX7</accession>
<dbReference type="AlphaFoldDB" id="A0A0A9DCX7"/>
<reference evidence="2" key="1">
    <citation type="submission" date="2014-09" db="EMBL/GenBank/DDBJ databases">
        <authorList>
            <person name="Magalhaes I.L.F."/>
            <person name="Oliveira U."/>
            <person name="Santos F.R."/>
            <person name="Vidigal T.H.D.A."/>
            <person name="Brescovit A.D."/>
            <person name="Santos A.J."/>
        </authorList>
    </citation>
    <scope>NUCLEOTIDE SEQUENCE</scope>
    <source>
        <tissue evidence="2">Shoot tissue taken approximately 20 cm above the soil surface</tissue>
    </source>
</reference>
<evidence type="ECO:0000313" key="2">
    <source>
        <dbReference type="EMBL" id="JAD86454.1"/>
    </source>
</evidence>
<dbReference type="Pfam" id="PF13963">
    <property type="entry name" value="Transpos_assoc"/>
    <property type="match status" value="1"/>
</dbReference>
<protein>
    <recommendedName>
        <fullName evidence="1">Transposase-associated domain-containing protein</fullName>
    </recommendedName>
</protein>
<name>A0A0A9DCX7_ARUDO</name>